<dbReference type="Gene3D" id="1.25.40.10">
    <property type="entry name" value="Tetratricopeptide repeat domain"/>
    <property type="match status" value="1"/>
</dbReference>
<organism evidence="3 4">
    <name type="scientific">Rhodospira trueperi</name>
    <dbReference type="NCBI Taxonomy" id="69960"/>
    <lineage>
        <taxon>Bacteria</taxon>
        <taxon>Pseudomonadati</taxon>
        <taxon>Pseudomonadota</taxon>
        <taxon>Alphaproteobacteria</taxon>
        <taxon>Rhodospirillales</taxon>
        <taxon>Rhodospirillaceae</taxon>
        <taxon>Rhodospira</taxon>
    </lineage>
</organism>
<name>A0A1G7GHV0_9PROT</name>
<keyword evidence="4" id="KW-1185">Reference proteome</keyword>
<dbReference type="Proteomes" id="UP000199412">
    <property type="component" value="Unassembled WGS sequence"/>
</dbReference>
<dbReference type="InterPro" id="IPR011990">
    <property type="entry name" value="TPR-like_helical_dom_sf"/>
</dbReference>
<evidence type="ECO:0000256" key="1">
    <source>
        <dbReference type="SAM" id="MobiDB-lite"/>
    </source>
</evidence>
<sequence length="256" mass="27089">MKRAQRILSATLVSAVCLCVTHGAAQAERKAKPDAGSAPDVIVAASSEPAIPTFALPAAPSDKASSEPAPALDPEALAGLSPERQREVAALWADLDRTPDDAALWVRLGDALAARPTQADAAIAAYSTALLYDPTLTDAERTLAGLLTSRGYFGAALTTYESLLSRTAEDPDWLDLAMACTLYARTETLDRGAALLDHMLLISPHDRTLLALGILERARGNEDGGTAVIAMIRDNPRTEPLLRALAETLLREEGQP</sequence>
<keyword evidence="2" id="KW-0732">Signal</keyword>
<protein>
    <submittedName>
        <fullName evidence="3">Uncharacterized protein</fullName>
    </submittedName>
</protein>
<evidence type="ECO:0000313" key="3">
    <source>
        <dbReference type="EMBL" id="SDE87655.1"/>
    </source>
</evidence>
<reference evidence="3 4" key="1">
    <citation type="submission" date="2016-10" db="EMBL/GenBank/DDBJ databases">
        <authorList>
            <person name="de Groot N.N."/>
        </authorList>
    </citation>
    <scope>NUCLEOTIDE SEQUENCE [LARGE SCALE GENOMIC DNA]</scope>
    <source>
        <strain evidence="3 4">ATCC 700224</strain>
    </source>
</reference>
<dbReference type="AlphaFoldDB" id="A0A1G7GHV0"/>
<evidence type="ECO:0000313" key="4">
    <source>
        <dbReference type="Proteomes" id="UP000199412"/>
    </source>
</evidence>
<proteinExistence type="predicted"/>
<dbReference type="EMBL" id="FNAP01000014">
    <property type="protein sequence ID" value="SDE87655.1"/>
    <property type="molecule type" value="Genomic_DNA"/>
</dbReference>
<feature type="chain" id="PRO_5011608894" evidence="2">
    <location>
        <begin position="28"/>
        <end position="256"/>
    </location>
</feature>
<dbReference type="OrthoDB" id="6193797at2"/>
<dbReference type="RefSeq" id="WP_092787699.1">
    <property type="nucleotide sequence ID" value="NZ_FNAP01000014.1"/>
</dbReference>
<evidence type="ECO:0000256" key="2">
    <source>
        <dbReference type="SAM" id="SignalP"/>
    </source>
</evidence>
<feature type="compositionally biased region" description="Low complexity" evidence="1">
    <location>
        <begin position="66"/>
        <end position="76"/>
    </location>
</feature>
<feature type="signal peptide" evidence="2">
    <location>
        <begin position="1"/>
        <end position="27"/>
    </location>
</feature>
<accession>A0A1G7GHV0</accession>
<feature type="region of interest" description="Disordered" evidence="1">
    <location>
        <begin position="55"/>
        <end position="76"/>
    </location>
</feature>
<gene>
    <name evidence="3" type="ORF">SAMN05421720_114105</name>
</gene>
<dbReference type="STRING" id="69960.SAMN05421720_114105"/>
<dbReference type="SUPFAM" id="SSF48452">
    <property type="entry name" value="TPR-like"/>
    <property type="match status" value="1"/>
</dbReference>